<feature type="transmembrane region" description="Helical" evidence="1">
    <location>
        <begin position="35"/>
        <end position="53"/>
    </location>
</feature>
<accession>A0AB36FV81</accession>
<protein>
    <submittedName>
        <fullName evidence="2">Membrane protein</fullName>
    </submittedName>
</protein>
<dbReference type="EMBL" id="MIPY01000008">
    <property type="protein sequence ID" value="OES33720.1"/>
    <property type="molecule type" value="Genomic_DNA"/>
</dbReference>
<comment type="caution">
    <text evidence="2">The sequence shown here is derived from an EMBL/GenBank/DDBJ whole genome shotgun (WGS) entry which is preliminary data.</text>
</comment>
<keyword evidence="1" id="KW-0812">Transmembrane</keyword>
<organism evidence="2 3">
    <name type="scientific">Alteromonas macleodii</name>
    <name type="common">Pseudoalteromonas macleodii</name>
    <dbReference type="NCBI Taxonomy" id="28108"/>
    <lineage>
        <taxon>Bacteria</taxon>
        <taxon>Pseudomonadati</taxon>
        <taxon>Pseudomonadota</taxon>
        <taxon>Gammaproteobacteria</taxon>
        <taxon>Alteromonadales</taxon>
        <taxon>Alteromonadaceae</taxon>
        <taxon>Alteromonas/Salinimonas group</taxon>
        <taxon>Alteromonas</taxon>
    </lineage>
</organism>
<keyword evidence="3" id="KW-1185">Reference proteome</keyword>
<keyword evidence="1" id="KW-0472">Membrane</keyword>
<reference evidence="2 3" key="1">
    <citation type="submission" date="2016-09" db="EMBL/GenBank/DDBJ databases">
        <title>Draft Genome Sequence of four Alteromonas macleodii strains isolated from copper coupons and grown long-term at elevated copper levels.</title>
        <authorList>
            <person name="Cusick K."/>
            <person name="Dale J."/>
            <person name="Little B."/>
            <person name="Biffinger J."/>
        </authorList>
    </citation>
    <scope>NUCLEOTIDE SEQUENCE [LARGE SCALE GENOMIC DNA]</scope>
    <source>
        <strain evidence="2 3">KCP01</strain>
    </source>
</reference>
<name>A0AB36FV81_ALTMA</name>
<evidence type="ECO:0000313" key="2">
    <source>
        <dbReference type="EMBL" id="OES33720.1"/>
    </source>
</evidence>
<sequence>MEEKDHFKKLRSIIYSLLPALILLSFFLEKELIKSLFFLVFGIWACSFGFSFFNQAKTKKQSPKYSALYLVSFIYFTLGIGALNALAVGTFFKNGI</sequence>
<feature type="transmembrane region" description="Helical" evidence="1">
    <location>
        <begin position="12"/>
        <end position="29"/>
    </location>
</feature>
<evidence type="ECO:0000256" key="1">
    <source>
        <dbReference type="SAM" id="Phobius"/>
    </source>
</evidence>
<dbReference type="Proteomes" id="UP000095392">
    <property type="component" value="Unassembled WGS sequence"/>
</dbReference>
<gene>
    <name evidence="2" type="ORF">BFV95_0514</name>
</gene>
<proteinExistence type="predicted"/>
<feature type="transmembrane region" description="Helical" evidence="1">
    <location>
        <begin position="65"/>
        <end position="92"/>
    </location>
</feature>
<dbReference type="RefSeq" id="WP_069943670.1">
    <property type="nucleotide sequence ID" value="NZ_MIPW01000006.1"/>
</dbReference>
<keyword evidence="1" id="KW-1133">Transmembrane helix</keyword>
<evidence type="ECO:0000313" key="3">
    <source>
        <dbReference type="Proteomes" id="UP000095392"/>
    </source>
</evidence>
<dbReference type="AlphaFoldDB" id="A0AB36FV81"/>